<dbReference type="SUPFAM" id="SSF52833">
    <property type="entry name" value="Thioredoxin-like"/>
    <property type="match status" value="1"/>
</dbReference>
<dbReference type="Pfam" id="PF04399">
    <property type="entry name" value="Glutaredoxin2_C"/>
    <property type="match status" value="1"/>
</dbReference>
<feature type="domain" description="GST N-terminal" evidence="2">
    <location>
        <begin position="3"/>
        <end position="74"/>
    </location>
</feature>
<dbReference type="Proteomes" id="UP000033664">
    <property type="component" value="Unassembled WGS sequence"/>
</dbReference>
<name>A0A0F4PRB0_9GAMM</name>
<dbReference type="eggNOG" id="COG2999">
    <property type="taxonomic scope" value="Bacteria"/>
</dbReference>
<organism evidence="3 4">
    <name type="scientific">Pseudoalteromonas ruthenica</name>
    <dbReference type="NCBI Taxonomy" id="151081"/>
    <lineage>
        <taxon>Bacteria</taxon>
        <taxon>Pseudomonadati</taxon>
        <taxon>Pseudomonadota</taxon>
        <taxon>Gammaproteobacteria</taxon>
        <taxon>Alteromonadales</taxon>
        <taxon>Pseudoalteromonadaceae</taxon>
        <taxon>Pseudoalteromonas</taxon>
    </lineage>
</organism>
<reference evidence="3 4" key="1">
    <citation type="journal article" date="2015" name="BMC Genomics">
        <title>Genome mining reveals unlocked bioactive potential of marine Gram-negative bacteria.</title>
        <authorList>
            <person name="Machado H."/>
            <person name="Sonnenschein E.C."/>
            <person name="Melchiorsen J."/>
            <person name="Gram L."/>
        </authorList>
    </citation>
    <scope>NUCLEOTIDE SEQUENCE [LARGE SCALE GENOMIC DNA]</scope>
    <source>
        <strain evidence="3 4">S3137</strain>
    </source>
</reference>
<dbReference type="InterPro" id="IPR007494">
    <property type="entry name" value="Glutaredoxin2_C"/>
</dbReference>
<dbReference type="PATRIC" id="fig|151081.8.peg.1423"/>
<dbReference type="InterPro" id="IPR036282">
    <property type="entry name" value="Glutathione-S-Trfase_C_sf"/>
</dbReference>
<dbReference type="Gene3D" id="1.20.1050.10">
    <property type="match status" value="1"/>
</dbReference>
<proteinExistence type="predicted"/>
<dbReference type="Pfam" id="PF13417">
    <property type="entry name" value="GST_N_3"/>
    <property type="match status" value="1"/>
</dbReference>
<accession>A0A0F4PRB0</accession>
<dbReference type="NCBIfam" id="NF007702">
    <property type="entry name" value="PRK10387.1"/>
    <property type="match status" value="1"/>
</dbReference>
<dbReference type="AlphaFoldDB" id="A0A0F4PRB0"/>
<dbReference type="OrthoDB" id="5291571at2"/>
<sequence length="211" mass="24171">MKLFIFEHCPYCIKSLLVARALGLEVDVRFLLNDDEATPNQLVGKKIVPILVKDDDTAMAESLDIAEYFCTLANKELSQGEHFSQAQQWVEKHLETFLRLTFVRWPQLALPEYAIDTAISYFREKKEQRLGESFDSVLANSDADIATMEHALSELTWLQAPEHITWADVALFPFLRNLTVVKGLTFPEHVLNYVDTLATEHRIKTFTRVAV</sequence>
<comment type="caution">
    <text evidence="3">The sequence shown here is derived from an EMBL/GenBank/DDBJ whole genome shotgun (WGS) entry which is preliminary data.</text>
</comment>
<evidence type="ECO:0008006" key="5">
    <source>
        <dbReference type="Google" id="ProtNLM"/>
    </source>
</evidence>
<dbReference type="EMBL" id="JXXZ01000002">
    <property type="protein sequence ID" value="KJZ01605.1"/>
    <property type="molecule type" value="Genomic_DNA"/>
</dbReference>
<evidence type="ECO:0000259" key="2">
    <source>
        <dbReference type="Pfam" id="PF13417"/>
    </source>
</evidence>
<gene>
    <name evidence="3" type="ORF">TW72_01225</name>
</gene>
<dbReference type="Gene3D" id="3.40.30.10">
    <property type="entry name" value="Glutaredoxin"/>
    <property type="match status" value="1"/>
</dbReference>
<dbReference type="GeneID" id="58227104"/>
<dbReference type="SUPFAM" id="SSF47616">
    <property type="entry name" value="GST C-terminal domain-like"/>
    <property type="match status" value="1"/>
</dbReference>
<feature type="domain" description="Glutaredoxin 2 C-terminal" evidence="1">
    <location>
        <begin position="87"/>
        <end position="210"/>
    </location>
</feature>
<dbReference type="RefSeq" id="WP_045979076.1">
    <property type="nucleotide sequence ID" value="NZ_JXXY01000006.1"/>
</dbReference>
<protein>
    <recommendedName>
        <fullName evidence="5">Glutaredoxin</fullName>
    </recommendedName>
</protein>
<keyword evidence="4" id="KW-1185">Reference proteome</keyword>
<evidence type="ECO:0000259" key="1">
    <source>
        <dbReference type="Pfam" id="PF04399"/>
    </source>
</evidence>
<dbReference type="InterPro" id="IPR036249">
    <property type="entry name" value="Thioredoxin-like_sf"/>
</dbReference>
<evidence type="ECO:0000313" key="4">
    <source>
        <dbReference type="Proteomes" id="UP000033664"/>
    </source>
</evidence>
<dbReference type="InterPro" id="IPR004045">
    <property type="entry name" value="Glutathione_S-Trfase_N"/>
</dbReference>
<evidence type="ECO:0000313" key="3">
    <source>
        <dbReference type="EMBL" id="KJZ01605.1"/>
    </source>
</evidence>